<dbReference type="PANTHER" id="PTHR10492:SF57">
    <property type="entry name" value="ATP-DEPENDENT DNA HELICASE"/>
    <property type="match status" value="1"/>
</dbReference>
<dbReference type="GO" id="GO:0006310">
    <property type="term" value="P:DNA recombination"/>
    <property type="evidence" value="ECO:0007669"/>
    <property type="project" value="UniProtKB-KW"/>
</dbReference>
<feature type="domain" description="DNA helicase Pif1-like 2B" evidence="3">
    <location>
        <begin position="477"/>
        <end position="522"/>
    </location>
</feature>
<dbReference type="Pfam" id="PF05970">
    <property type="entry name" value="PIF1"/>
    <property type="match status" value="1"/>
</dbReference>
<keyword evidence="1" id="KW-0547">Nucleotide-binding</keyword>
<keyword evidence="4" id="KW-1185">Reference proteome</keyword>
<dbReference type="SUPFAM" id="SSF52540">
    <property type="entry name" value="P-loop containing nucleoside triphosphate hydrolases"/>
    <property type="match status" value="2"/>
</dbReference>
<keyword evidence="1" id="KW-0233">DNA recombination</keyword>
<evidence type="ECO:0000256" key="1">
    <source>
        <dbReference type="RuleBase" id="RU363044"/>
    </source>
</evidence>
<dbReference type="EC" id="5.6.2.3" evidence="1"/>
<keyword evidence="1" id="KW-0234">DNA repair</keyword>
<keyword evidence="1" id="KW-0227">DNA damage</keyword>
<dbReference type="InterPro" id="IPR010285">
    <property type="entry name" value="DNA_helicase_pif1-like_DEAD"/>
</dbReference>
<sequence length="629" mass="70458">MFLSSPVVGSNVRGPKSFQDLRTVDGVIYETHREACLALKLLENDSHWDLTLAEAADTAYPQQIRTLFAIILTTCSPSNPRDLWEKYKNHLTEDILRDRRREIHDPNLPFSLNMFNEALILIEDSCLSIMNRRLNQLGLFAPDRSGNRISDPDIDRERNYNAQDLALFVETNLPKLLPEQRDVYDTLEEAIRMREGGFYFLDAPGGTGKTFLISLLLARIRSQGRLALAMASSGIAATLLDGGRTAHSALKLPLNLHTVDTPTCKVTKKSGMGKVLQTCELIIWDECTMAHKKALEALERSLRDLRGNEKLFGGALILLSGDFRQSLPVIQRSTPADELSACLKLSFLWRHVKTLTLTTNMRVRLQDDMSAEKFAKQLLDIGCGNIPTDESARMTLPVDFCTMTSSKEDLIENVFPQIAVNYTNRTWLSARAILAPTNRDVDDINLSIQEEIPGCEETYKSIDTVLHQDDAVNYPTEFLNSLDLPGMPPHLLRLKEGVTIICLRNIHPPRLCNGTRLSVKKLTKNVIEATILSGKFGGEHVLLPRIPLTPSDVPFEFRRLQFPVRLAFAMTINKAQGQSLQVCGLNLENPCFSHGQLYVACSRVGKPSNLFVYTPEGKTKNIVYAKALI</sequence>
<dbReference type="AlphaFoldDB" id="A0AAJ6QM98"/>
<evidence type="ECO:0000313" key="4">
    <source>
        <dbReference type="Proteomes" id="UP000694867"/>
    </source>
</evidence>
<dbReference type="GeneID" id="100901374"/>
<dbReference type="Pfam" id="PF21530">
    <property type="entry name" value="Pif1_2B_dom"/>
    <property type="match status" value="1"/>
</dbReference>
<feature type="domain" description="DNA helicase Pif1-like DEAD-box helicase" evidence="2">
    <location>
        <begin position="176"/>
        <end position="390"/>
    </location>
</feature>
<evidence type="ECO:0000313" key="5">
    <source>
        <dbReference type="RefSeq" id="XP_003737370.2"/>
    </source>
</evidence>
<dbReference type="GO" id="GO:0000723">
    <property type="term" value="P:telomere maintenance"/>
    <property type="evidence" value="ECO:0007669"/>
    <property type="project" value="InterPro"/>
</dbReference>
<dbReference type="GO" id="GO:0016787">
    <property type="term" value="F:hydrolase activity"/>
    <property type="evidence" value="ECO:0007669"/>
    <property type="project" value="UniProtKB-KW"/>
</dbReference>
<reference evidence="5" key="1">
    <citation type="submission" date="2025-08" db="UniProtKB">
        <authorList>
            <consortium name="RefSeq"/>
        </authorList>
    </citation>
    <scope>IDENTIFICATION</scope>
</reference>
<accession>A0AAJ6QM98</accession>
<organism evidence="4 5">
    <name type="scientific">Galendromus occidentalis</name>
    <name type="common">western predatory mite</name>
    <dbReference type="NCBI Taxonomy" id="34638"/>
    <lineage>
        <taxon>Eukaryota</taxon>
        <taxon>Metazoa</taxon>
        <taxon>Ecdysozoa</taxon>
        <taxon>Arthropoda</taxon>
        <taxon>Chelicerata</taxon>
        <taxon>Arachnida</taxon>
        <taxon>Acari</taxon>
        <taxon>Parasitiformes</taxon>
        <taxon>Mesostigmata</taxon>
        <taxon>Gamasina</taxon>
        <taxon>Phytoseioidea</taxon>
        <taxon>Phytoseiidae</taxon>
        <taxon>Typhlodrominae</taxon>
        <taxon>Galendromus</taxon>
    </lineage>
</organism>
<dbReference type="Proteomes" id="UP000694867">
    <property type="component" value="Unplaced"/>
</dbReference>
<dbReference type="CDD" id="cd18809">
    <property type="entry name" value="SF1_C_RecD"/>
    <property type="match status" value="1"/>
</dbReference>
<gene>
    <name evidence="5" type="primary">LOC100901374</name>
</gene>
<comment type="catalytic activity">
    <reaction evidence="1">
        <text>ATP + H2O = ADP + phosphate + H(+)</text>
        <dbReference type="Rhea" id="RHEA:13065"/>
        <dbReference type="ChEBI" id="CHEBI:15377"/>
        <dbReference type="ChEBI" id="CHEBI:15378"/>
        <dbReference type="ChEBI" id="CHEBI:30616"/>
        <dbReference type="ChEBI" id="CHEBI:43474"/>
        <dbReference type="ChEBI" id="CHEBI:456216"/>
        <dbReference type="EC" id="5.6.2.3"/>
    </reaction>
</comment>
<dbReference type="InterPro" id="IPR049163">
    <property type="entry name" value="Pif1-like_2B_dom"/>
</dbReference>
<protein>
    <recommendedName>
        <fullName evidence="1">ATP-dependent DNA helicase</fullName>
        <ecNumber evidence="1">5.6.2.3</ecNumber>
    </recommendedName>
</protein>
<evidence type="ECO:0000259" key="2">
    <source>
        <dbReference type="Pfam" id="PF05970"/>
    </source>
</evidence>
<dbReference type="RefSeq" id="XP_003737370.2">
    <property type="nucleotide sequence ID" value="XM_003737322.2"/>
</dbReference>
<keyword evidence="1" id="KW-0347">Helicase</keyword>
<keyword evidence="1" id="KW-0378">Hydrolase</keyword>
<comment type="cofactor">
    <cofactor evidence="1">
        <name>Mg(2+)</name>
        <dbReference type="ChEBI" id="CHEBI:18420"/>
    </cofactor>
</comment>
<keyword evidence="1" id="KW-0067">ATP-binding</keyword>
<dbReference type="GO" id="GO:0043139">
    <property type="term" value="F:5'-3' DNA helicase activity"/>
    <property type="evidence" value="ECO:0007669"/>
    <property type="project" value="UniProtKB-EC"/>
</dbReference>
<name>A0AAJ6QM98_9ACAR</name>
<evidence type="ECO:0000259" key="3">
    <source>
        <dbReference type="Pfam" id="PF21530"/>
    </source>
</evidence>
<proteinExistence type="inferred from homology"/>
<dbReference type="KEGG" id="goe:100901374"/>
<dbReference type="GO" id="GO:0005524">
    <property type="term" value="F:ATP binding"/>
    <property type="evidence" value="ECO:0007669"/>
    <property type="project" value="UniProtKB-KW"/>
</dbReference>
<dbReference type="Gene3D" id="3.40.50.300">
    <property type="entry name" value="P-loop containing nucleotide triphosphate hydrolases"/>
    <property type="match status" value="1"/>
</dbReference>
<comment type="similarity">
    <text evidence="1">Belongs to the helicase family.</text>
</comment>
<dbReference type="GO" id="GO:0006281">
    <property type="term" value="P:DNA repair"/>
    <property type="evidence" value="ECO:0007669"/>
    <property type="project" value="UniProtKB-KW"/>
</dbReference>
<dbReference type="PANTHER" id="PTHR10492">
    <property type="match status" value="1"/>
</dbReference>
<dbReference type="InterPro" id="IPR027417">
    <property type="entry name" value="P-loop_NTPase"/>
</dbReference>